<protein>
    <submittedName>
        <fullName evidence="1">Putative PD-(D/E)XK family protein DUF4420</fullName>
    </submittedName>
</protein>
<organism evidence="1 2">
    <name type="scientific">Thermosporothrix hazakensis</name>
    <dbReference type="NCBI Taxonomy" id="644383"/>
    <lineage>
        <taxon>Bacteria</taxon>
        <taxon>Bacillati</taxon>
        <taxon>Chloroflexota</taxon>
        <taxon>Ktedonobacteria</taxon>
        <taxon>Ktedonobacterales</taxon>
        <taxon>Thermosporotrichaceae</taxon>
        <taxon>Thermosporothrix</taxon>
    </lineage>
</organism>
<reference evidence="1 2" key="1">
    <citation type="submission" date="2018-06" db="EMBL/GenBank/DDBJ databases">
        <title>Genomic Encyclopedia of Archaeal and Bacterial Type Strains, Phase II (KMG-II): from individual species to whole genera.</title>
        <authorList>
            <person name="Goeker M."/>
        </authorList>
    </citation>
    <scope>NUCLEOTIDE SEQUENCE [LARGE SCALE GENOMIC DNA]</scope>
    <source>
        <strain evidence="1 2">ATCC BAA-1881</strain>
    </source>
</reference>
<dbReference type="AlphaFoldDB" id="A0A326U8K5"/>
<name>A0A326U8K5_THEHA</name>
<evidence type="ECO:0000313" key="2">
    <source>
        <dbReference type="Proteomes" id="UP000248806"/>
    </source>
</evidence>
<dbReference type="EMBL" id="QKUF01000030">
    <property type="protein sequence ID" value="PZW22867.1"/>
    <property type="molecule type" value="Genomic_DNA"/>
</dbReference>
<dbReference type="Proteomes" id="UP000248806">
    <property type="component" value="Unassembled WGS sequence"/>
</dbReference>
<sequence length="333" mass="37628">MLDLCTLFNSLQCPDNSVDENMRFSAQPIPGYERHRLGKDKQETPSLLISVSDSTENQRPIPIRLEYLSIQYDVDCRISYPDGSIEEGYFTIIRCTGSEKVLHDYFLRIIGAIVISLGPTPTRIDVAQAIDKLVELFRAMTEKPRKSIQGLWAELFLIARARKTATMVAAWHVTPNDCYDFSAGNHRIEVKSVAGRVRQHHFMLEQLCPPADTNVLIASLFVEHAGSGTSVMELIESIRLRISKHPDLVLQFDRMIALTIGKYWRYASEERFDRELAEESLAFFEPCAIPMINPSLPTGVSAVHFKSDLTGRPTANLVHYRAMGGLFQAALRR</sequence>
<dbReference type="InterPro" id="IPR025534">
    <property type="entry name" value="DUF4420"/>
</dbReference>
<proteinExistence type="predicted"/>
<dbReference type="OrthoDB" id="1403541at2"/>
<dbReference type="Pfam" id="PF14390">
    <property type="entry name" value="DUF4420"/>
    <property type="match status" value="1"/>
</dbReference>
<dbReference type="RefSeq" id="WP_111325587.1">
    <property type="nucleotide sequence ID" value="NZ_BIFX01000001.1"/>
</dbReference>
<evidence type="ECO:0000313" key="1">
    <source>
        <dbReference type="EMBL" id="PZW22867.1"/>
    </source>
</evidence>
<gene>
    <name evidence="1" type="ORF">EI42_05318</name>
</gene>
<keyword evidence="2" id="KW-1185">Reference proteome</keyword>
<comment type="caution">
    <text evidence="1">The sequence shown here is derived from an EMBL/GenBank/DDBJ whole genome shotgun (WGS) entry which is preliminary data.</text>
</comment>
<accession>A0A326U8K5</accession>